<dbReference type="GO" id="GO:0003677">
    <property type="term" value="F:DNA binding"/>
    <property type="evidence" value="ECO:0007669"/>
    <property type="project" value="UniProtKB-KW"/>
</dbReference>
<dbReference type="SUPFAM" id="SSF46785">
    <property type="entry name" value="Winged helix' DNA-binding domain"/>
    <property type="match status" value="1"/>
</dbReference>
<dbReference type="InterPro" id="IPR036388">
    <property type="entry name" value="WH-like_DNA-bd_sf"/>
</dbReference>
<dbReference type="EMBL" id="WBJY01000004">
    <property type="protein sequence ID" value="KAB1646858.1"/>
    <property type="molecule type" value="Genomic_DNA"/>
</dbReference>
<keyword evidence="3" id="KW-0804">Transcription</keyword>
<comment type="caution">
    <text evidence="6">The sequence shown here is derived from an EMBL/GenBank/DDBJ whole genome shotgun (WGS) entry which is preliminary data.</text>
</comment>
<evidence type="ECO:0000256" key="4">
    <source>
        <dbReference type="SAM" id="MobiDB-lite"/>
    </source>
</evidence>
<feature type="compositionally biased region" description="Basic and acidic residues" evidence="4">
    <location>
        <begin position="120"/>
        <end position="141"/>
    </location>
</feature>
<keyword evidence="1" id="KW-0805">Transcription regulation</keyword>
<name>A0A6H9WFF3_9MICO</name>
<reference evidence="6 7" key="1">
    <citation type="submission" date="2019-09" db="EMBL/GenBank/DDBJ databases">
        <title>Phylogeny of genus Pseudoclavibacter and closely related genus.</title>
        <authorList>
            <person name="Li Y."/>
        </authorList>
    </citation>
    <scope>NUCLEOTIDE SEQUENCE [LARGE SCALE GENOMIC DNA]</scope>
    <source>
        <strain evidence="6 7">EGI 60007</strain>
    </source>
</reference>
<gene>
    <name evidence="6" type="ORF">F8O04_14090</name>
</gene>
<accession>A0A6H9WFF3</accession>
<dbReference type="InterPro" id="IPR000524">
    <property type="entry name" value="Tscrpt_reg_HTH_GntR"/>
</dbReference>
<dbReference type="InterPro" id="IPR036390">
    <property type="entry name" value="WH_DNA-bd_sf"/>
</dbReference>
<dbReference type="CDD" id="cd07377">
    <property type="entry name" value="WHTH_GntR"/>
    <property type="match status" value="1"/>
</dbReference>
<dbReference type="PROSITE" id="PS50949">
    <property type="entry name" value="HTH_GNTR"/>
    <property type="match status" value="1"/>
</dbReference>
<evidence type="ECO:0000259" key="5">
    <source>
        <dbReference type="PROSITE" id="PS50949"/>
    </source>
</evidence>
<dbReference type="AlphaFoldDB" id="A0A6H9WFF3"/>
<feature type="compositionally biased region" description="Low complexity" evidence="4">
    <location>
        <begin position="142"/>
        <end position="151"/>
    </location>
</feature>
<dbReference type="Gene3D" id="1.10.10.10">
    <property type="entry name" value="Winged helix-like DNA-binding domain superfamily/Winged helix DNA-binding domain"/>
    <property type="match status" value="1"/>
</dbReference>
<keyword evidence="2" id="KW-0238">DNA-binding</keyword>
<organism evidence="6 7">
    <name type="scientific">Pseudoclavibacter endophyticus</name>
    <dbReference type="NCBI Taxonomy" id="1778590"/>
    <lineage>
        <taxon>Bacteria</taxon>
        <taxon>Bacillati</taxon>
        <taxon>Actinomycetota</taxon>
        <taxon>Actinomycetes</taxon>
        <taxon>Micrococcales</taxon>
        <taxon>Microbacteriaceae</taxon>
        <taxon>Pseudoclavibacter</taxon>
    </lineage>
</organism>
<dbReference type="Proteomes" id="UP000431744">
    <property type="component" value="Unassembled WGS sequence"/>
</dbReference>
<evidence type="ECO:0000256" key="2">
    <source>
        <dbReference type="ARBA" id="ARBA00023125"/>
    </source>
</evidence>
<evidence type="ECO:0000256" key="3">
    <source>
        <dbReference type="ARBA" id="ARBA00023163"/>
    </source>
</evidence>
<dbReference type="PANTHER" id="PTHR38445:SF6">
    <property type="entry name" value="GNTR-FAMILY TRANSCRIPTIONAL REGULATOR"/>
    <property type="match status" value="1"/>
</dbReference>
<dbReference type="SMART" id="SM00345">
    <property type="entry name" value="HTH_GNTR"/>
    <property type="match status" value="1"/>
</dbReference>
<evidence type="ECO:0000313" key="7">
    <source>
        <dbReference type="Proteomes" id="UP000431744"/>
    </source>
</evidence>
<protein>
    <submittedName>
        <fullName evidence="6">GntR family transcriptional regulator</fullName>
    </submittedName>
</protein>
<dbReference type="PANTHER" id="PTHR38445">
    <property type="entry name" value="HTH-TYPE TRANSCRIPTIONAL REPRESSOR YTRA"/>
    <property type="match status" value="1"/>
</dbReference>
<sequence length="151" mass="16416">MQFDSPSPIWAQLEAEFIRRIVVGEWAPGARMPGVRELASTLGVNPNTAQRALAELERRGLCRSERTAGRFVTEDLGLIDSVRGDLVGGAADDFIERALGMRMSREAALRLIDERWNDHADHEQRPGARAGAAEHDRRADRGAAATAASGA</sequence>
<dbReference type="OrthoDB" id="4307011at2"/>
<proteinExistence type="predicted"/>
<keyword evidence="7" id="KW-1185">Reference proteome</keyword>
<evidence type="ECO:0000313" key="6">
    <source>
        <dbReference type="EMBL" id="KAB1646858.1"/>
    </source>
</evidence>
<dbReference type="GO" id="GO:0003700">
    <property type="term" value="F:DNA-binding transcription factor activity"/>
    <property type="evidence" value="ECO:0007669"/>
    <property type="project" value="InterPro"/>
</dbReference>
<evidence type="ECO:0000256" key="1">
    <source>
        <dbReference type="ARBA" id="ARBA00023015"/>
    </source>
</evidence>
<feature type="region of interest" description="Disordered" evidence="4">
    <location>
        <begin position="120"/>
        <end position="151"/>
    </location>
</feature>
<feature type="domain" description="HTH gntR-type" evidence="5">
    <location>
        <begin position="7"/>
        <end position="75"/>
    </location>
</feature>
<dbReference type="RefSeq" id="WP_158030024.1">
    <property type="nucleotide sequence ID" value="NZ_BMHG01000002.1"/>
</dbReference>
<dbReference type="Pfam" id="PF00392">
    <property type="entry name" value="GntR"/>
    <property type="match status" value="1"/>
</dbReference>